<accession>A0A240EGL4</accession>
<proteinExistence type="predicted"/>
<evidence type="ECO:0000313" key="2">
    <source>
        <dbReference type="Proteomes" id="UP000219336"/>
    </source>
</evidence>
<dbReference type="OrthoDB" id="9133824at2"/>
<organism evidence="1 2">
    <name type="scientific">Vibrio thalassae</name>
    <dbReference type="NCBI Taxonomy" id="1243014"/>
    <lineage>
        <taxon>Bacteria</taxon>
        <taxon>Pseudomonadati</taxon>
        <taxon>Pseudomonadota</taxon>
        <taxon>Gammaproteobacteria</taxon>
        <taxon>Vibrionales</taxon>
        <taxon>Vibrionaceae</taxon>
        <taxon>Vibrio</taxon>
    </lineage>
</organism>
<keyword evidence="2" id="KW-1185">Reference proteome</keyword>
<dbReference type="AlphaFoldDB" id="A0A240EGL4"/>
<evidence type="ECO:0000313" key="1">
    <source>
        <dbReference type="EMBL" id="SNX47814.1"/>
    </source>
</evidence>
<gene>
    <name evidence="1" type="ORF">VTH8203_01429</name>
</gene>
<sequence>MTKKPEFYAPDLTEERLHILSENLLDVLDEAHHYSESPNATAWFKGTANYGLPQGMLIRMHSDSAYPWLTLANQTMDYTARVGNTLVQFVVDDPHSPRKQHRLKRNAVEKHQISLELEEDYVDTPLIWRFYLNPISNGVDYSPSISLLGFNGNSNVICSWEYDTVVTGPVITDKPESVEIDEPLLVRKKKVQKKVSDE</sequence>
<dbReference type="Proteomes" id="UP000219336">
    <property type="component" value="Unassembled WGS sequence"/>
</dbReference>
<protein>
    <submittedName>
        <fullName evidence="1">Uncharacterized protein</fullName>
    </submittedName>
</protein>
<dbReference type="EMBL" id="OANU01000014">
    <property type="protein sequence ID" value="SNX47814.1"/>
    <property type="molecule type" value="Genomic_DNA"/>
</dbReference>
<dbReference type="RefSeq" id="WP_096993046.1">
    <property type="nucleotide sequence ID" value="NZ_JBHSII010000001.1"/>
</dbReference>
<name>A0A240EGL4_9VIBR</name>
<reference evidence="2" key="1">
    <citation type="submission" date="2016-06" db="EMBL/GenBank/DDBJ databases">
        <authorList>
            <person name="Rodrigo-Torres L."/>
            <person name="Arahal R.D."/>
            <person name="Lucena T."/>
        </authorList>
    </citation>
    <scope>NUCLEOTIDE SEQUENCE [LARGE SCALE GENOMIC DNA]</scope>
    <source>
        <strain evidence="2">CECT8203</strain>
    </source>
</reference>